<feature type="compositionally biased region" description="Basic residues" evidence="4">
    <location>
        <begin position="766"/>
        <end position="783"/>
    </location>
</feature>
<dbReference type="PRINTS" id="PR01415">
    <property type="entry name" value="ANKYRIN"/>
</dbReference>
<dbReference type="SMART" id="SM00248">
    <property type="entry name" value="ANK"/>
    <property type="match status" value="27"/>
</dbReference>
<evidence type="ECO:0000313" key="8">
    <source>
        <dbReference type="Proteomes" id="UP000566819"/>
    </source>
</evidence>
<feature type="repeat" description="ANK" evidence="3">
    <location>
        <begin position="731"/>
        <end position="763"/>
    </location>
</feature>
<keyword evidence="1" id="KW-0677">Repeat</keyword>
<feature type="repeat" description="ANK" evidence="3">
    <location>
        <begin position="981"/>
        <end position="1016"/>
    </location>
</feature>
<organism evidence="7 8">
    <name type="scientific">Cudoniella acicularis</name>
    <dbReference type="NCBI Taxonomy" id="354080"/>
    <lineage>
        <taxon>Eukaryota</taxon>
        <taxon>Fungi</taxon>
        <taxon>Dikarya</taxon>
        <taxon>Ascomycota</taxon>
        <taxon>Pezizomycotina</taxon>
        <taxon>Leotiomycetes</taxon>
        <taxon>Helotiales</taxon>
        <taxon>Tricladiaceae</taxon>
        <taxon>Cudoniella</taxon>
    </lineage>
</organism>
<feature type="repeat" description="ANK" evidence="3">
    <location>
        <begin position="875"/>
        <end position="908"/>
    </location>
</feature>
<feature type="repeat" description="ANK" evidence="3">
    <location>
        <begin position="946"/>
        <end position="980"/>
    </location>
</feature>
<keyword evidence="8" id="KW-1185">Reference proteome</keyword>
<dbReference type="PANTHER" id="PTHR24123">
    <property type="entry name" value="ANKYRIN REPEAT-CONTAINING"/>
    <property type="match status" value="1"/>
</dbReference>
<evidence type="ECO:0000313" key="7">
    <source>
        <dbReference type="EMBL" id="KAF4635790.1"/>
    </source>
</evidence>
<dbReference type="OrthoDB" id="21416at2759"/>
<dbReference type="Pfam" id="PF22939">
    <property type="entry name" value="WHD_GPIID"/>
    <property type="match status" value="1"/>
</dbReference>
<dbReference type="InterPro" id="IPR056884">
    <property type="entry name" value="NPHP3-like_N"/>
</dbReference>
<feature type="repeat" description="ANK" evidence="3">
    <location>
        <begin position="1589"/>
        <end position="1627"/>
    </location>
</feature>
<evidence type="ECO:0000259" key="5">
    <source>
        <dbReference type="Pfam" id="PF22939"/>
    </source>
</evidence>
<dbReference type="PROSITE" id="PS50088">
    <property type="entry name" value="ANK_REPEAT"/>
    <property type="match status" value="12"/>
</dbReference>
<feature type="repeat" description="ANK" evidence="3">
    <location>
        <begin position="1553"/>
        <end position="1588"/>
    </location>
</feature>
<dbReference type="PROSITE" id="PS50297">
    <property type="entry name" value="ANK_REP_REGION"/>
    <property type="match status" value="8"/>
</dbReference>
<dbReference type="InterPro" id="IPR002110">
    <property type="entry name" value="Ankyrin_rpt"/>
</dbReference>
<evidence type="ECO:0000256" key="2">
    <source>
        <dbReference type="ARBA" id="ARBA00023043"/>
    </source>
</evidence>
<evidence type="ECO:0000259" key="6">
    <source>
        <dbReference type="Pfam" id="PF24883"/>
    </source>
</evidence>
<feature type="repeat" description="ANK" evidence="3">
    <location>
        <begin position="548"/>
        <end position="580"/>
    </location>
</feature>
<feature type="domain" description="GPI inositol-deacylase winged helix" evidence="5">
    <location>
        <begin position="346"/>
        <end position="416"/>
    </location>
</feature>
<name>A0A8H4W8R5_9HELO</name>
<feature type="region of interest" description="Disordered" evidence="4">
    <location>
        <begin position="757"/>
        <end position="792"/>
    </location>
</feature>
<protein>
    <recommendedName>
        <fullName evidence="9">NACHT domain-containing protein</fullName>
    </recommendedName>
</protein>
<dbReference type="InterPro" id="IPR036770">
    <property type="entry name" value="Ankyrin_rpt-contain_sf"/>
</dbReference>
<sequence>MDPNQDHHDDGQDFVLLEDKDVDDYNEDGILPQAPEVIAQILEWLQPTDFLADSSEYKKHLSSYVSGTGLWVHEEEVYRKWHDQPDHGSLWIKATAGAGKSVFAAMTTAKLAQEENVPVLFFFFRQIVATNHNPQSLVRDWIAMILHHSPPLQLAMKNYLDTRTVENVTTAELWDDLLQGIGSISKLYCVVDALDEMDIDEMPFLKKLVDLGMEKPSSVKVMLTSRPLPRIEAILKDHSVLQVRLEPIKVDRDISVYIGHRLNSRAEVNDELRHAIKQAIGARAQGSFLYARLMMDEILDHLKQMVPDVKYIQRSLDWLPVTLEDMYNGMLLDHSLRSRVSQDLQLTILQWVTHSTRPLRLLEIAAMLDFCNNSNSKVKDTKATVRAACGPLLEILEDETVSVIHHSFTEFLTDEARIEREPKEGTHRQFPVVNGGKTHGATAMTCLEYLGFALQSWELDENRARKAVFVGGPPPPPPPPNSLDLKLKQQNIKLQYPFLDYALRNWYIHVSKCQGLDEVLIQSLKTFIDVGSHAFSSWLEIAGTSFSTDITPIHVAAWAGLKEYAELLIEWGAVVNQRDGDGKTPLLWAAMRGRFDTVALLLTFVTDIDTQDSRSMTPLHYAAQGGHHAIVKLLLDAGASPLTDSTQNQWRPELEQGHFRHMPPPLPPNTGSSPLYLACRLGSTESVREMLPYLEIQDLNDALLWASAAGKSQLVSMLLKVPEVSPAVPEGEDTPLYLASLGWHFETMQILLENGADPTIRSSMNRPHRGPGRPGHKKPKSHRVLRDKQDLGPTPLHAICGSGWRSVPPSSSVDDVVRKCFEILFNAGSDIDAVDDFGRTALHLSLNADARRKSTSALPKLLLEHGANPMATDNAGNTPLHLIHLQSDSQSLIELLLEHGADINAKRSGPYADGRTPLHTMLININEADIKPLMPFVTDWNVVDNEGNTPLHCIAYQSRPHAAAVTQLLDAGADPKLRNRKGETPLHLMRDFSSESEESAFLALLEAGSSIESRDNDGNTVLLAMLACRHQDSARTVQFFVDCGAQFGVTNNEGNNALHIACKRYCDPFMVTSLIKAGVNPLQVNNEDNTVLHMLCSRYDYSGNVFAEIVDIFLKAGVPATARNRLGQTAAHLFCSTVPPPKLYGSHDPLEHFFKCDLKNCIDDEDKYGVRPIHLAATISERLIARLIQAGAKTDCTTLEGKSLLHIAARMRQSNIIGLLLDHYATISRLDMLDLPDKIRCTPLHEAAKSGRPESVAILLEAGANPKARDSVGNTPLHYCSEFEQENSLWSSNGFSSSLGNRTRHAVGTLTRDHQRPTCQDDYQKLDHDSARIREIIRLLLRFGGDAAMANDVARYPIDLARDRRLGVMVDELLATREQVESVRNDQPGNLDSNELTSSTSLLDKFFSSREHFTVDALDFDKNGNNSFLCHQLLIMGQYSTIEQLPHVGLDFTPRVNYYGYECDFLSTLTHWGYCELLEVLGKTVQSPQWVDGVRHHGHHFGQDIKPFLVEAVCSRLPNLDVVKLLVETFGANVNIQQEERSRQALGGAMFVPGTSPLHVLAVGNHWWQTEAMKYLLSKGANTELKNASGETVLHVALARSLNGSYKTREVVQILLDHDADPNALDATGLTCLSKATYDIELVRLLLKYGADIFLGTKPVLLSAIDTQDLSMVTTILEAGADCNQSAGDLASSFVSVSSYSGRRYGGESYPLHLSASPHFNTTKEKETALQITSLLLSYGANPFAEVEEDTTILHDILQQGGILEPFLELPQLELEHRDSTGRTLLHAACQSAYLTSTPREMHNRFKQRDQLDREYVERSTSARDLHPACKLYEMGSNLLAVDDDGNNALHLMLEAVPLNKEEYKRTFKLFIKDGPALVGQPNKKGFKPFHRALQMKKLWAIETLLEYGVDPFENDPQGNSPLHHLAPAMCSEKGHKLWLPLFEKFLRLGVSINQRNNLGETPVFKYYEEMASPMERDCHSANISAFKDADLFARNDAGETLLHICAKWPSDISKQHQKEAIDSFKFLMAKGLNLMIEDQNQRTALDMAAACGHNDILAMFKRDYNPAEEEGNDSPDHRMVPVYCDRSHSIDEGW</sequence>
<dbReference type="InterPro" id="IPR051165">
    <property type="entry name" value="Multifunctional_ANK_Repeat"/>
</dbReference>
<accession>A0A8H4W8R5</accession>
<feature type="repeat" description="ANK" evidence="3">
    <location>
        <begin position="1200"/>
        <end position="1232"/>
    </location>
</feature>
<gene>
    <name evidence="7" type="ORF">G7Y89_g2312</name>
</gene>
<evidence type="ECO:0000256" key="4">
    <source>
        <dbReference type="SAM" id="MobiDB-lite"/>
    </source>
</evidence>
<dbReference type="Pfam" id="PF12796">
    <property type="entry name" value="Ank_2"/>
    <property type="match status" value="6"/>
</dbReference>
<feature type="repeat" description="ANK" evidence="3">
    <location>
        <begin position="1242"/>
        <end position="1271"/>
    </location>
</feature>
<proteinExistence type="predicted"/>
<dbReference type="InterPro" id="IPR027417">
    <property type="entry name" value="P-loop_NTPase"/>
</dbReference>
<dbReference type="Pfam" id="PF24883">
    <property type="entry name" value="NPHP3_N"/>
    <property type="match status" value="1"/>
</dbReference>
<comment type="caution">
    <text evidence="7">The sequence shown here is derived from an EMBL/GenBank/DDBJ whole genome shotgun (WGS) entry which is preliminary data.</text>
</comment>
<dbReference type="Pfam" id="PF00023">
    <property type="entry name" value="Ank"/>
    <property type="match status" value="1"/>
</dbReference>
<dbReference type="Gene3D" id="1.25.40.20">
    <property type="entry name" value="Ankyrin repeat-containing domain"/>
    <property type="match status" value="7"/>
</dbReference>
<dbReference type="Proteomes" id="UP000566819">
    <property type="component" value="Unassembled WGS sequence"/>
</dbReference>
<evidence type="ECO:0000256" key="3">
    <source>
        <dbReference type="PROSITE-ProRule" id="PRU00023"/>
    </source>
</evidence>
<dbReference type="PANTHER" id="PTHR24123:SF33">
    <property type="entry name" value="PROTEIN HOS4"/>
    <property type="match status" value="1"/>
</dbReference>
<evidence type="ECO:0008006" key="9">
    <source>
        <dbReference type="Google" id="ProtNLM"/>
    </source>
</evidence>
<dbReference type="InterPro" id="IPR054471">
    <property type="entry name" value="GPIID_WHD"/>
</dbReference>
<feature type="domain" description="Nephrocystin 3-like N-terminal" evidence="6">
    <location>
        <begin position="67"/>
        <end position="226"/>
    </location>
</feature>
<feature type="repeat" description="ANK" evidence="3">
    <location>
        <begin position="581"/>
        <end position="613"/>
    </location>
</feature>
<evidence type="ECO:0000256" key="1">
    <source>
        <dbReference type="ARBA" id="ARBA00022737"/>
    </source>
</evidence>
<feature type="repeat" description="ANK" evidence="3">
    <location>
        <begin position="837"/>
        <end position="874"/>
    </location>
</feature>
<feature type="repeat" description="ANK" evidence="3">
    <location>
        <begin position="614"/>
        <end position="646"/>
    </location>
</feature>
<reference evidence="7 8" key="1">
    <citation type="submission" date="2020-03" db="EMBL/GenBank/DDBJ databases">
        <title>Draft Genome Sequence of Cudoniella acicularis.</title>
        <authorList>
            <person name="Buettner E."/>
            <person name="Kellner H."/>
        </authorList>
    </citation>
    <scope>NUCLEOTIDE SEQUENCE [LARGE SCALE GENOMIC DNA]</scope>
    <source>
        <strain evidence="7 8">DSM 108380</strain>
    </source>
</reference>
<dbReference type="Gene3D" id="3.40.50.300">
    <property type="entry name" value="P-loop containing nucleotide triphosphate hydrolases"/>
    <property type="match status" value="1"/>
</dbReference>
<keyword evidence="2 3" id="KW-0040">ANK repeat</keyword>
<dbReference type="EMBL" id="JAAMPI010000099">
    <property type="protein sequence ID" value="KAF4635790.1"/>
    <property type="molecule type" value="Genomic_DNA"/>
</dbReference>
<dbReference type="SUPFAM" id="SSF48403">
    <property type="entry name" value="Ankyrin repeat"/>
    <property type="match status" value="5"/>
</dbReference>